<feature type="compositionally biased region" description="Low complexity" evidence="1">
    <location>
        <begin position="198"/>
        <end position="207"/>
    </location>
</feature>
<sequence>MLHIASPDQFSKKPIVKLAHHGSLLTALLSPASSSPDLSPVEASSESTWPSVASSPTFKHPVTPPQRKIAFAAPKIKPPPALRFAPLPAHKQNAPKRDDVPIDLPKRDDVSEDDNDDGDISDESNSPDDDYFERLTPKSLYKSGLTQPIDLPSPGLPDDTDFIPGTLDEDKPFQELFAKAISDRAQRVRFQQWENACPSIPSSPIPVRRGRSPPPPVPRHKMRFSVSGGTTSTIGLPCRRFRTSFSHD</sequence>
<feature type="compositionally biased region" description="Polar residues" evidence="1">
    <location>
        <begin position="42"/>
        <end position="57"/>
    </location>
</feature>
<proteinExistence type="predicted"/>
<keyword evidence="3" id="KW-1185">Reference proteome</keyword>
<feature type="region of interest" description="Disordered" evidence="1">
    <location>
        <begin position="196"/>
        <end position="231"/>
    </location>
</feature>
<organism evidence="2 3">
    <name type="scientific">Neolecta irregularis (strain DAH-3)</name>
    <dbReference type="NCBI Taxonomy" id="1198029"/>
    <lineage>
        <taxon>Eukaryota</taxon>
        <taxon>Fungi</taxon>
        <taxon>Dikarya</taxon>
        <taxon>Ascomycota</taxon>
        <taxon>Taphrinomycotina</taxon>
        <taxon>Neolectales</taxon>
        <taxon>Neolectaceae</taxon>
        <taxon>Neolecta</taxon>
    </lineage>
</organism>
<dbReference type="OrthoDB" id="2011769at2759"/>
<feature type="compositionally biased region" description="Acidic residues" evidence="1">
    <location>
        <begin position="110"/>
        <end position="131"/>
    </location>
</feature>
<evidence type="ECO:0000313" key="3">
    <source>
        <dbReference type="Proteomes" id="UP000186594"/>
    </source>
</evidence>
<accession>A0A1U7LJC2</accession>
<dbReference type="Proteomes" id="UP000186594">
    <property type="component" value="Unassembled WGS sequence"/>
</dbReference>
<name>A0A1U7LJC2_NEOID</name>
<feature type="compositionally biased region" description="Basic and acidic residues" evidence="1">
    <location>
        <begin position="95"/>
        <end position="109"/>
    </location>
</feature>
<dbReference type="EMBL" id="LXFE01002866">
    <property type="protein sequence ID" value="OLL22728.1"/>
    <property type="molecule type" value="Genomic_DNA"/>
</dbReference>
<evidence type="ECO:0000256" key="1">
    <source>
        <dbReference type="SAM" id="MobiDB-lite"/>
    </source>
</evidence>
<feature type="region of interest" description="Disordered" evidence="1">
    <location>
        <begin position="29"/>
        <end position="161"/>
    </location>
</feature>
<protein>
    <submittedName>
        <fullName evidence="2">Uncharacterized protein</fullName>
    </submittedName>
</protein>
<dbReference type="AlphaFoldDB" id="A0A1U7LJC2"/>
<reference evidence="2 3" key="1">
    <citation type="submission" date="2016-04" db="EMBL/GenBank/DDBJ databases">
        <title>Evolutionary innovation and constraint leading to complex multicellularity in the Ascomycota.</title>
        <authorList>
            <person name="Cisse O."/>
            <person name="Nguyen A."/>
            <person name="Hewitt D.A."/>
            <person name="Jedd G."/>
            <person name="Stajich J.E."/>
        </authorList>
    </citation>
    <scope>NUCLEOTIDE SEQUENCE [LARGE SCALE GENOMIC DNA]</scope>
    <source>
        <strain evidence="2 3">DAH-3</strain>
    </source>
</reference>
<feature type="compositionally biased region" description="Low complexity" evidence="1">
    <location>
        <begin position="29"/>
        <end position="40"/>
    </location>
</feature>
<comment type="caution">
    <text evidence="2">The sequence shown here is derived from an EMBL/GenBank/DDBJ whole genome shotgun (WGS) entry which is preliminary data.</text>
</comment>
<evidence type="ECO:0000313" key="2">
    <source>
        <dbReference type="EMBL" id="OLL22728.1"/>
    </source>
</evidence>
<gene>
    <name evidence="2" type="ORF">NEOLI_004767</name>
</gene>